<dbReference type="InterPro" id="IPR029044">
    <property type="entry name" value="Nucleotide-diphossugar_trans"/>
</dbReference>
<dbReference type="InterPro" id="IPR001173">
    <property type="entry name" value="Glyco_trans_2-like"/>
</dbReference>
<dbReference type="Pfam" id="PF00535">
    <property type="entry name" value="Glycos_transf_2"/>
    <property type="match status" value="1"/>
</dbReference>
<sequence length="363" mass="42708">MNEVSLCMIVKDECKIIRKTLKEINDIVDEIIIVDTGSTDNTVSIASEFTKHIHHFTWIDNFSAARNFCDRFATKDYIMTWDADSTFILNGKNKFKELKNKSFNGLDLILGSWVVEIGDNGLPLKTLAKPIIYRRGNFHWEEPIHNVLVSNISNQVVKSKVYPEITFLHTKSKLKNEVRGDQTKRIIERALKSRREPRLLVYYGELLFKEKDFQHAEEIFNEFLSKYSNLEESVFVIEKLLFILLSQSRQEELNKLVEKYKDTFYYHPRFKLLYADMIAASKFLKAKKFYQEYLTTPVLEDNRNYYYDIERFYIHPRLMLANILIKENDIKNALSLLEDVSQNTTLHSTKNTVNLLIDQLSNT</sequence>
<feature type="domain" description="Glycosyltransferase 2-like" evidence="1">
    <location>
        <begin position="5"/>
        <end position="127"/>
    </location>
</feature>
<protein>
    <submittedName>
        <fullName evidence="2">Glycosyltransferase family 2 protein</fullName>
    </submittedName>
</protein>
<dbReference type="Proteomes" id="UP000783287">
    <property type="component" value="Unassembled WGS sequence"/>
</dbReference>
<dbReference type="Gene3D" id="1.25.40.10">
    <property type="entry name" value="Tetratricopeptide repeat domain"/>
    <property type="match status" value="1"/>
</dbReference>
<dbReference type="InterPro" id="IPR011990">
    <property type="entry name" value="TPR-like_helical_dom_sf"/>
</dbReference>
<evidence type="ECO:0000259" key="1">
    <source>
        <dbReference type="Pfam" id="PF00535"/>
    </source>
</evidence>
<evidence type="ECO:0000313" key="3">
    <source>
        <dbReference type="Proteomes" id="UP000783287"/>
    </source>
</evidence>
<reference evidence="2" key="2">
    <citation type="journal article" date="2021" name="Microbiome">
        <title>Successional dynamics and alternative stable states in a saline activated sludge microbial community over 9 years.</title>
        <authorList>
            <person name="Wang Y."/>
            <person name="Ye J."/>
            <person name="Ju F."/>
            <person name="Liu L."/>
            <person name="Boyd J.A."/>
            <person name="Deng Y."/>
            <person name="Parks D.H."/>
            <person name="Jiang X."/>
            <person name="Yin X."/>
            <person name="Woodcroft B.J."/>
            <person name="Tyson G.W."/>
            <person name="Hugenholtz P."/>
            <person name="Polz M.F."/>
            <person name="Zhang T."/>
        </authorList>
    </citation>
    <scope>NUCLEOTIDE SEQUENCE</scope>
    <source>
        <strain evidence="2">HKST-UBA14</strain>
    </source>
</reference>
<proteinExistence type="predicted"/>
<organism evidence="2 3">
    <name type="scientific">Candidatus Dojkabacteria bacterium</name>
    <dbReference type="NCBI Taxonomy" id="2099670"/>
    <lineage>
        <taxon>Bacteria</taxon>
        <taxon>Candidatus Dojkabacteria</taxon>
    </lineage>
</organism>
<dbReference type="Gene3D" id="3.90.550.10">
    <property type="entry name" value="Spore Coat Polysaccharide Biosynthesis Protein SpsA, Chain A"/>
    <property type="match status" value="1"/>
</dbReference>
<comment type="caution">
    <text evidence="2">The sequence shown here is derived from an EMBL/GenBank/DDBJ whole genome shotgun (WGS) entry which is preliminary data.</text>
</comment>
<dbReference type="AlphaFoldDB" id="A0A955L6G2"/>
<dbReference type="EMBL" id="JAGQLK010000083">
    <property type="protein sequence ID" value="MCA9383523.1"/>
    <property type="molecule type" value="Genomic_DNA"/>
</dbReference>
<gene>
    <name evidence="2" type="ORF">KC909_04100</name>
</gene>
<dbReference type="SUPFAM" id="SSF53448">
    <property type="entry name" value="Nucleotide-diphospho-sugar transferases"/>
    <property type="match status" value="1"/>
</dbReference>
<evidence type="ECO:0000313" key="2">
    <source>
        <dbReference type="EMBL" id="MCA9383523.1"/>
    </source>
</evidence>
<reference evidence="2" key="1">
    <citation type="submission" date="2020-04" db="EMBL/GenBank/DDBJ databases">
        <authorList>
            <person name="Zhang T."/>
        </authorList>
    </citation>
    <scope>NUCLEOTIDE SEQUENCE</scope>
    <source>
        <strain evidence="2">HKST-UBA14</strain>
    </source>
</reference>
<accession>A0A955L6G2</accession>
<name>A0A955L6G2_9BACT</name>
<dbReference type="PANTHER" id="PTHR43630">
    <property type="entry name" value="POLY-BETA-1,6-N-ACETYL-D-GLUCOSAMINE SYNTHASE"/>
    <property type="match status" value="1"/>
</dbReference>
<dbReference type="PANTHER" id="PTHR43630:SF2">
    <property type="entry name" value="GLYCOSYLTRANSFERASE"/>
    <property type="match status" value="1"/>
</dbReference>